<keyword evidence="2 6" id="KW-0819">tRNA processing</keyword>
<dbReference type="Pfam" id="PF21293">
    <property type="entry name" value="RNAseD_HRDC_C"/>
    <property type="match status" value="1"/>
</dbReference>
<reference evidence="8 9" key="1">
    <citation type="submission" date="2018-10" db="EMBL/GenBank/DDBJ databases">
        <title>Genomic Encyclopedia of Type Strains, Phase IV (KMG-IV): sequencing the most valuable type-strain genomes for metagenomic binning, comparative biology and taxonomic classification.</title>
        <authorList>
            <person name="Goeker M."/>
        </authorList>
    </citation>
    <scope>NUCLEOTIDE SEQUENCE [LARGE SCALE GENOMIC DNA]</scope>
    <source>
        <strain evidence="8 9">DSM 23800</strain>
    </source>
</reference>
<dbReference type="Pfam" id="PF01612">
    <property type="entry name" value="DNA_pol_A_exo1"/>
    <property type="match status" value="1"/>
</dbReference>
<dbReference type="SUPFAM" id="SSF53098">
    <property type="entry name" value="Ribonuclease H-like"/>
    <property type="match status" value="1"/>
</dbReference>
<comment type="cofactor">
    <cofactor evidence="6">
        <name>a divalent metal cation</name>
        <dbReference type="ChEBI" id="CHEBI:60240"/>
    </cofactor>
</comment>
<evidence type="ECO:0000259" key="7">
    <source>
        <dbReference type="PROSITE" id="PS50967"/>
    </source>
</evidence>
<protein>
    <recommendedName>
        <fullName evidence="6">Ribonuclease D</fullName>
        <shortName evidence="6">RNase D</shortName>
        <ecNumber evidence="6">3.1.13.5</ecNumber>
    </recommendedName>
</protein>
<evidence type="ECO:0000256" key="5">
    <source>
        <dbReference type="ARBA" id="ARBA00022839"/>
    </source>
</evidence>
<evidence type="ECO:0000256" key="1">
    <source>
        <dbReference type="ARBA" id="ARBA00022490"/>
    </source>
</evidence>
<dbReference type="InterPro" id="IPR044876">
    <property type="entry name" value="HRDC_dom_sf"/>
</dbReference>
<organism evidence="8 9">
    <name type="scientific">Otariodibacter oris</name>
    <dbReference type="NCBI Taxonomy" id="1032623"/>
    <lineage>
        <taxon>Bacteria</taxon>
        <taxon>Pseudomonadati</taxon>
        <taxon>Pseudomonadota</taxon>
        <taxon>Gammaproteobacteria</taxon>
        <taxon>Pasteurellales</taxon>
        <taxon>Pasteurellaceae</taxon>
        <taxon>Otariodibacter</taxon>
    </lineage>
</organism>
<evidence type="ECO:0000313" key="9">
    <source>
        <dbReference type="Proteomes" id="UP000280099"/>
    </source>
</evidence>
<dbReference type="CDD" id="cd06142">
    <property type="entry name" value="RNaseD_exo"/>
    <property type="match status" value="1"/>
</dbReference>
<dbReference type="SMART" id="SM00341">
    <property type="entry name" value="HRDC"/>
    <property type="match status" value="1"/>
</dbReference>
<evidence type="ECO:0000313" key="8">
    <source>
        <dbReference type="EMBL" id="RKR77035.1"/>
    </source>
</evidence>
<dbReference type="InterPro" id="IPR002121">
    <property type="entry name" value="HRDC_dom"/>
</dbReference>
<keyword evidence="5 6" id="KW-0269">Exonuclease</keyword>
<dbReference type="PANTHER" id="PTHR47649:SF1">
    <property type="entry name" value="RIBONUCLEASE D"/>
    <property type="match status" value="1"/>
</dbReference>
<proteinExistence type="inferred from homology"/>
<dbReference type="Gene3D" id="1.10.150.80">
    <property type="entry name" value="HRDC domain"/>
    <property type="match status" value="2"/>
</dbReference>
<dbReference type="InterPro" id="IPR051086">
    <property type="entry name" value="RNase_D-like"/>
</dbReference>
<comment type="caution">
    <text evidence="8">The sequence shown here is derived from an EMBL/GenBank/DDBJ whole genome shotgun (WGS) entry which is preliminary data.</text>
</comment>
<dbReference type="PANTHER" id="PTHR47649">
    <property type="entry name" value="RIBONUCLEASE D"/>
    <property type="match status" value="1"/>
</dbReference>
<dbReference type="SUPFAM" id="SSF47819">
    <property type="entry name" value="HRDC-like"/>
    <property type="match status" value="2"/>
</dbReference>
<keyword evidence="3 6" id="KW-0540">Nuclease</keyword>
<dbReference type="GO" id="GO:0042780">
    <property type="term" value="P:tRNA 3'-end processing"/>
    <property type="evidence" value="ECO:0007669"/>
    <property type="project" value="UniProtKB-UniRule"/>
</dbReference>
<dbReference type="InterPro" id="IPR048579">
    <property type="entry name" value="RNAseD_HRDC_C"/>
</dbReference>
<dbReference type="AlphaFoldDB" id="A0A420XI64"/>
<feature type="domain" description="HRDC" evidence="7">
    <location>
        <begin position="214"/>
        <end position="292"/>
    </location>
</feature>
<dbReference type="EMBL" id="RBJC01000004">
    <property type="protein sequence ID" value="RKR77035.1"/>
    <property type="molecule type" value="Genomic_DNA"/>
</dbReference>
<dbReference type="PROSITE" id="PS50967">
    <property type="entry name" value="HRDC"/>
    <property type="match status" value="1"/>
</dbReference>
<dbReference type="RefSeq" id="WP_121121384.1">
    <property type="nucleotide sequence ID" value="NZ_CP016604.1"/>
</dbReference>
<evidence type="ECO:0000256" key="6">
    <source>
        <dbReference type="HAMAP-Rule" id="MF_01899"/>
    </source>
</evidence>
<dbReference type="InterPro" id="IPR006292">
    <property type="entry name" value="RNase_D"/>
</dbReference>
<dbReference type="EC" id="3.1.13.5" evidence="6"/>
<dbReference type="GO" id="GO:0033890">
    <property type="term" value="F:ribonuclease D activity"/>
    <property type="evidence" value="ECO:0007669"/>
    <property type="project" value="UniProtKB-UniRule"/>
</dbReference>
<dbReference type="NCBIfam" id="TIGR01388">
    <property type="entry name" value="rnd"/>
    <property type="match status" value="1"/>
</dbReference>
<evidence type="ECO:0000256" key="2">
    <source>
        <dbReference type="ARBA" id="ARBA00022694"/>
    </source>
</evidence>
<dbReference type="Pfam" id="PF00570">
    <property type="entry name" value="HRDC"/>
    <property type="match status" value="1"/>
</dbReference>
<name>A0A420XI64_9PAST</name>
<keyword evidence="4 6" id="KW-0378">Hydrolase</keyword>
<dbReference type="InterPro" id="IPR012337">
    <property type="entry name" value="RNaseH-like_sf"/>
</dbReference>
<keyword evidence="1 6" id="KW-0963">Cytoplasm</keyword>
<evidence type="ECO:0000256" key="3">
    <source>
        <dbReference type="ARBA" id="ARBA00022722"/>
    </source>
</evidence>
<comment type="subcellular location">
    <subcellularLocation>
        <location evidence="6">Cytoplasm</location>
    </subcellularLocation>
</comment>
<dbReference type="Proteomes" id="UP000280099">
    <property type="component" value="Unassembled WGS sequence"/>
</dbReference>
<dbReference type="OrthoDB" id="9800549at2"/>
<comment type="catalytic activity">
    <reaction evidence="6">
        <text>Exonucleolytic cleavage that removes extra residues from the 3'-terminus of tRNA to produce 5'-mononucleotides.</text>
        <dbReference type="EC" id="3.1.13.5"/>
    </reaction>
</comment>
<gene>
    <name evidence="6" type="primary">rnd</name>
    <name evidence="8" type="ORF">DES31_0354</name>
</gene>
<dbReference type="GO" id="GO:0003676">
    <property type="term" value="F:nucleic acid binding"/>
    <property type="evidence" value="ECO:0007669"/>
    <property type="project" value="InterPro"/>
</dbReference>
<comment type="similarity">
    <text evidence="6">Belongs to the RNase D family.</text>
</comment>
<dbReference type="GO" id="GO:0005737">
    <property type="term" value="C:cytoplasm"/>
    <property type="evidence" value="ECO:0007669"/>
    <property type="project" value="UniProtKB-SubCell"/>
</dbReference>
<accession>A0A420XI64</accession>
<dbReference type="SMART" id="SM00474">
    <property type="entry name" value="35EXOc"/>
    <property type="match status" value="1"/>
</dbReference>
<dbReference type="Gene3D" id="3.30.420.10">
    <property type="entry name" value="Ribonuclease H-like superfamily/Ribonuclease H"/>
    <property type="match status" value="1"/>
</dbReference>
<evidence type="ECO:0000256" key="4">
    <source>
        <dbReference type="ARBA" id="ARBA00022801"/>
    </source>
</evidence>
<dbReference type="GO" id="GO:0000166">
    <property type="term" value="F:nucleotide binding"/>
    <property type="evidence" value="ECO:0007669"/>
    <property type="project" value="InterPro"/>
</dbReference>
<dbReference type="InterPro" id="IPR036397">
    <property type="entry name" value="RNaseH_sf"/>
</dbReference>
<dbReference type="InterPro" id="IPR002562">
    <property type="entry name" value="3'-5'_exonuclease_dom"/>
</dbReference>
<dbReference type="GO" id="GO:0008408">
    <property type="term" value="F:3'-5' exonuclease activity"/>
    <property type="evidence" value="ECO:0007669"/>
    <property type="project" value="InterPro"/>
</dbReference>
<dbReference type="InterPro" id="IPR010997">
    <property type="entry name" value="HRDC-like_sf"/>
</dbReference>
<keyword evidence="9" id="KW-1185">Reference proteome</keyword>
<sequence>MDNKINFVWVDSDESLHNAYQSIQKHKVIALDTEFVRIRSYYPKLGLLQLFDGEQVYLIDPSHLSHFQPIIDLLKNTNIIKVLHASGEDLDIFYHYFKQMPQPMLDTQIMSAFLGLGSSIGFSKLVENYCHIQLDKSVSRTDWLARPLSEKQLQYAAADVWFLLPIYQKIMEQLKETEWQEAVNEECDKLKIKRQKEILPEKAYKRIGNAWQLEPQQLAILQVLEKWRVEEAKKRDLALNFIVKEASLWKIAKDQPKHTAQLLEFMHPNEVRIYGKKLLLIVEQAKQIPEEDYPARVSRLMDVPNYKKDMQFLKKSAATIKPESLPIEVFCSKRQLEQLFKWHNVYKTNHTMPELLSGWRKRFGDELYKRYLAYLG</sequence>
<comment type="function">
    <text evidence="6">Exonuclease involved in the 3' processing of various precursor tRNAs. Initiates hydrolysis at the 3'-terminus of an RNA molecule and releases 5'-mononucleotides.</text>
</comment>
<dbReference type="HAMAP" id="MF_01899">
    <property type="entry name" value="RNase_D"/>
    <property type="match status" value="1"/>
</dbReference>